<dbReference type="VEuPathDB" id="FungiDB:SDRG_03936"/>
<keyword evidence="2" id="KW-1185">Reference proteome</keyword>
<dbReference type="RefSeq" id="XP_008607807.1">
    <property type="nucleotide sequence ID" value="XM_008609585.1"/>
</dbReference>
<evidence type="ECO:0000313" key="1">
    <source>
        <dbReference type="EMBL" id="EQC38983.1"/>
    </source>
</evidence>
<gene>
    <name evidence="1" type="ORF">SDRG_03936</name>
</gene>
<dbReference type="GeneID" id="19944663"/>
<accession>T0S268</accession>
<evidence type="ECO:0000313" key="2">
    <source>
        <dbReference type="Proteomes" id="UP000030762"/>
    </source>
</evidence>
<sequence length="186" mass="20558">MTGSTVDDEKKARHRAACKKYVAANKEKLRMKDKMRYASRKARMLATKKQAYRQKHKEALQAKNKAWSVANREFKSAYKRARRARKKAIAAGKVPLPLPKAADFRAAQATSNQVVSAMSTAPAYFAAELLDKDDQLDDVPHPLAATTKKVVMISFTNEHPSACASVGQSRSATSAPCFIPTHPPRC</sequence>
<reference evidence="1 2" key="1">
    <citation type="submission" date="2012-04" db="EMBL/GenBank/DDBJ databases">
        <title>The Genome Sequence of Saprolegnia declina VS20.</title>
        <authorList>
            <consortium name="The Broad Institute Genome Sequencing Platform"/>
            <person name="Russ C."/>
            <person name="Nusbaum C."/>
            <person name="Tyler B."/>
            <person name="van West P."/>
            <person name="Dieguez-Uribeondo J."/>
            <person name="de Bruijn I."/>
            <person name="Tripathy S."/>
            <person name="Jiang R."/>
            <person name="Young S.K."/>
            <person name="Zeng Q."/>
            <person name="Gargeya S."/>
            <person name="Fitzgerald M."/>
            <person name="Haas B."/>
            <person name="Abouelleil A."/>
            <person name="Alvarado L."/>
            <person name="Arachchi H.M."/>
            <person name="Berlin A."/>
            <person name="Chapman S.B."/>
            <person name="Goldberg J."/>
            <person name="Griggs A."/>
            <person name="Gujja S."/>
            <person name="Hansen M."/>
            <person name="Howarth C."/>
            <person name="Imamovic A."/>
            <person name="Larimer J."/>
            <person name="McCowen C."/>
            <person name="Montmayeur A."/>
            <person name="Murphy C."/>
            <person name="Neiman D."/>
            <person name="Pearson M."/>
            <person name="Priest M."/>
            <person name="Roberts A."/>
            <person name="Saif S."/>
            <person name="Shea T."/>
            <person name="Sisk P."/>
            <person name="Sykes S."/>
            <person name="Wortman J."/>
            <person name="Nusbaum C."/>
            <person name="Birren B."/>
        </authorList>
    </citation>
    <scope>NUCLEOTIDE SEQUENCE [LARGE SCALE GENOMIC DNA]</scope>
    <source>
        <strain evidence="1 2">VS20</strain>
    </source>
</reference>
<protein>
    <submittedName>
        <fullName evidence="1">Uncharacterized protein</fullName>
    </submittedName>
</protein>
<organism evidence="1 2">
    <name type="scientific">Saprolegnia diclina (strain VS20)</name>
    <dbReference type="NCBI Taxonomy" id="1156394"/>
    <lineage>
        <taxon>Eukaryota</taxon>
        <taxon>Sar</taxon>
        <taxon>Stramenopiles</taxon>
        <taxon>Oomycota</taxon>
        <taxon>Saprolegniomycetes</taxon>
        <taxon>Saprolegniales</taxon>
        <taxon>Saprolegniaceae</taxon>
        <taxon>Saprolegnia</taxon>
    </lineage>
</organism>
<name>T0S268_SAPDV</name>
<dbReference type="AlphaFoldDB" id="T0S268"/>
<dbReference type="InParanoid" id="T0S268"/>
<dbReference type="EMBL" id="JH767140">
    <property type="protein sequence ID" value="EQC38983.1"/>
    <property type="molecule type" value="Genomic_DNA"/>
</dbReference>
<dbReference type="Proteomes" id="UP000030762">
    <property type="component" value="Unassembled WGS sequence"/>
</dbReference>
<proteinExistence type="predicted"/>